<keyword evidence="3" id="KW-1185">Reference proteome</keyword>
<dbReference type="AlphaFoldDB" id="A0A0A0BBR5"/>
<organism evidence="2 3">
    <name type="scientific">Cellulomonas cellasea DSM 20118</name>
    <dbReference type="NCBI Taxonomy" id="1408250"/>
    <lineage>
        <taxon>Bacteria</taxon>
        <taxon>Bacillati</taxon>
        <taxon>Actinomycetota</taxon>
        <taxon>Actinomycetes</taxon>
        <taxon>Micrococcales</taxon>
        <taxon>Cellulomonadaceae</taxon>
        <taxon>Cellulomonas</taxon>
    </lineage>
</organism>
<protein>
    <recommendedName>
        <fullName evidence="4">Hydrolase</fullName>
    </recommendedName>
</protein>
<evidence type="ECO:0008006" key="4">
    <source>
        <dbReference type="Google" id="ProtNLM"/>
    </source>
</evidence>
<dbReference type="SUPFAM" id="SSF56784">
    <property type="entry name" value="HAD-like"/>
    <property type="match status" value="1"/>
</dbReference>
<dbReference type="InterPro" id="IPR023198">
    <property type="entry name" value="PGP-like_dom2"/>
</dbReference>
<accession>A0A0A0BBR5</accession>
<dbReference type="Proteomes" id="UP000029833">
    <property type="component" value="Unassembled WGS sequence"/>
</dbReference>
<evidence type="ECO:0000256" key="1">
    <source>
        <dbReference type="SAM" id="MobiDB-lite"/>
    </source>
</evidence>
<sequence>MNLPAAVLLDLDGTLVDSEPLWSTAAADHARLHGCSWSAVDAAGIAGLPAPAVAALLHQRGCRSPPSASPSCCTRRSASGSRSSCRGAPGRSTC</sequence>
<dbReference type="RefSeq" id="WP_052103558.1">
    <property type="nucleotide sequence ID" value="NZ_AXNT01000016.1"/>
</dbReference>
<gene>
    <name evidence="2" type="ORF">Q760_05640</name>
</gene>
<dbReference type="EMBL" id="AXNT01000016">
    <property type="protein sequence ID" value="KGM03329.1"/>
    <property type="molecule type" value="Genomic_DNA"/>
</dbReference>
<feature type="region of interest" description="Disordered" evidence="1">
    <location>
        <begin position="62"/>
        <end position="94"/>
    </location>
</feature>
<comment type="caution">
    <text evidence="2">The sequence shown here is derived from an EMBL/GenBank/DDBJ whole genome shotgun (WGS) entry which is preliminary data.</text>
</comment>
<proteinExistence type="predicted"/>
<dbReference type="STRING" id="1408250.Q760_05640"/>
<dbReference type="Gene3D" id="1.10.150.240">
    <property type="entry name" value="Putative phosphatase, domain 2"/>
    <property type="match status" value="1"/>
</dbReference>
<dbReference type="InterPro" id="IPR023214">
    <property type="entry name" value="HAD_sf"/>
</dbReference>
<dbReference type="InterPro" id="IPR036412">
    <property type="entry name" value="HAD-like_sf"/>
</dbReference>
<evidence type="ECO:0000313" key="2">
    <source>
        <dbReference type="EMBL" id="KGM03329.1"/>
    </source>
</evidence>
<evidence type="ECO:0000313" key="3">
    <source>
        <dbReference type="Proteomes" id="UP000029833"/>
    </source>
</evidence>
<name>A0A0A0BBR5_9CELL</name>
<reference evidence="2 3" key="1">
    <citation type="submission" date="2013-10" db="EMBL/GenBank/DDBJ databases">
        <authorList>
            <person name="Wang G."/>
            <person name="Zhuang W."/>
        </authorList>
    </citation>
    <scope>NUCLEOTIDE SEQUENCE [LARGE SCALE GENOMIC DNA]</scope>
    <source>
        <strain evidence="2 3">DSM 20118</strain>
    </source>
</reference>
<dbReference type="Gene3D" id="3.40.50.1000">
    <property type="entry name" value="HAD superfamily/HAD-like"/>
    <property type="match status" value="1"/>
</dbReference>